<dbReference type="GO" id="GO:0016787">
    <property type="term" value="F:hydrolase activity"/>
    <property type="evidence" value="ECO:0007669"/>
    <property type="project" value="UniProtKB-KW"/>
</dbReference>
<dbReference type="GO" id="GO:0003964">
    <property type="term" value="F:RNA-directed DNA polymerase activity"/>
    <property type="evidence" value="ECO:0007669"/>
    <property type="project" value="UniProtKB-KW"/>
</dbReference>
<evidence type="ECO:0000256" key="6">
    <source>
        <dbReference type="ARBA" id="ARBA00022918"/>
    </source>
</evidence>
<evidence type="ECO:0000256" key="1">
    <source>
        <dbReference type="ARBA" id="ARBA00022679"/>
    </source>
</evidence>
<accession>A0A2C9UQJ8</accession>
<dbReference type="CDD" id="cd01647">
    <property type="entry name" value="RT_LTR"/>
    <property type="match status" value="1"/>
</dbReference>
<dbReference type="PANTHER" id="PTHR37984">
    <property type="entry name" value="PROTEIN CBG26694"/>
    <property type="match status" value="1"/>
</dbReference>
<dbReference type="Pfam" id="PF00078">
    <property type="entry name" value="RVT_1"/>
    <property type="match status" value="1"/>
</dbReference>
<keyword evidence="4" id="KW-0255">Endonuclease</keyword>
<dbReference type="CDD" id="cd09274">
    <property type="entry name" value="RNase_HI_RT_Ty3"/>
    <property type="match status" value="1"/>
</dbReference>
<evidence type="ECO:0000313" key="9">
    <source>
        <dbReference type="EMBL" id="OAY33414.1"/>
    </source>
</evidence>
<sequence>MDYRKLNAATRKDHFPLPFIDQMLERLAERMPFGLCNAPTTFQRCMMSIFSDYVGKTIEVFIDDFTVHSNSFEECLANLEKILQRCLESNLVLNYEKCHFMVNQGMVLGHVVSAKGIEVDKAKVDTIKNLPYPTNVREIRSFLGHAGFYRRFIKDFYKITLPLCKLLQQDVTFDFDADCKKAFDLIKELLVTAPIIQASDWNLPFEIMCDASNHAVGAVLGQRVGNSPHVIHYASRTLDATQSNYTTTEKELLAVVFALEKFRPYLLGTKVIVYSDHVALRYLIKKKEAKPRLIRWILLL</sequence>
<dbReference type="GO" id="GO:0004519">
    <property type="term" value="F:endonuclease activity"/>
    <property type="evidence" value="ECO:0007669"/>
    <property type="project" value="UniProtKB-KW"/>
</dbReference>
<dbReference type="SUPFAM" id="SSF56672">
    <property type="entry name" value="DNA/RNA polymerases"/>
    <property type="match status" value="1"/>
</dbReference>
<dbReference type="STRING" id="3983.A0A2C9UQJ8"/>
<keyword evidence="6" id="KW-0695">RNA-directed DNA polymerase</keyword>
<dbReference type="Gene3D" id="3.30.70.270">
    <property type="match status" value="2"/>
</dbReference>
<dbReference type="InterPro" id="IPR000477">
    <property type="entry name" value="RT_dom"/>
</dbReference>
<keyword evidence="2" id="KW-0548">Nucleotidyltransferase</keyword>
<dbReference type="EMBL" id="CM004399">
    <property type="protein sequence ID" value="OAY33414.1"/>
    <property type="molecule type" value="Genomic_DNA"/>
</dbReference>
<proteinExistence type="predicted"/>
<organism evidence="9">
    <name type="scientific">Manihot esculenta</name>
    <name type="common">Cassava</name>
    <name type="synonym">Jatropha manihot</name>
    <dbReference type="NCBI Taxonomy" id="3983"/>
    <lineage>
        <taxon>Eukaryota</taxon>
        <taxon>Viridiplantae</taxon>
        <taxon>Streptophyta</taxon>
        <taxon>Embryophyta</taxon>
        <taxon>Tracheophyta</taxon>
        <taxon>Spermatophyta</taxon>
        <taxon>Magnoliopsida</taxon>
        <taxon>eudicotyledons</taxon>
        <taxon>Gunneridae</taxon>
        <taxon>Pentapetalae</taxon>
        <taxon>rosids</taxon>
        <taxon>fabids</taxon>
        <taxon>Malpighiales</taxon>
        <taxon>Euphorbiaceae</taxon>
        <taxon>Crotonoideae</taxon>
        <taxon>Manihoteae</taxon>
        <taxon>Manihot</taxon>
    </lineage>
</organism>
<feature type="domain" description="Reverse transcriptase RNase H-like" evidence="8">
    <location>
        <begin position="200"/>
        <end position="300"/>
    </location>
</feature>
<dbReference type="InterPro" id="IPR050951">
    <property type="entry name" value="Retrovirus_Pol_polyprotein"/>
</dbReference>
<evidence type="ECO:0000259" key="7">
    <source>
        <dbReference type="Pfam" id="PF00078"/>
    </source>
</evidence>
<dbReference type="InterPro" id="IPR043502">
    <property type="entry name" value="DNA/RNA_pol_sf"/>
</dbReference>
<keyword evidence="5" id="KW-0378">Hydrolase</keyword>
<protein>
    <recommendedName>
        <fullName evidence="10">Reverse transcriptase domain-containing protein</fullName>
    </recommendedName>
</protein>
<keyword evidence="1" id="KW-0808">Transferase</keyword>
<name>A0A2C9UQJ8_MANES</name>
<feature type="domain" description="Reverse transcriptase" evidence="7">
    <location>
        <begin position="29"/>
        <end position="111"/>
    </location>
</feature>
<evidence type="ECO:0000256" key="3">
    <source>
        <dbReference type="ARBA" id="ARBA00022722"/>
    </source>
</evidence>
<evidence type="ECO:0000256" key="4">
    <source>
        <dbReference type="ARBA" id="ARBA00022759"/>
    </source>
</evidence>
<dbReference type="Pfam" id="PF17917">
    <property type="entry name" value="RT_RNaseH"/>
    <property type="match status" value="1"/>
</dbReference>
<dbReference type="InterPro" id="IPR041373">
    <property type="entry name" value="RT_RNaseH"/>
</dbReference>
<reference evidence="9" key="1">
    <citation type="submission" date="2016-02" db="EMBL/GenBank/DDBJ databases">
        <title>WGS assembly of Manihot esculenta.</title>
        <authorList>
            <person name="Bredeson J.V."/>
            <person name="Prochnik S.E."/>
            <person name="Lyons J.B."/>
            <person name="Schmutz J."/>
            <person name="Grimwood J."/>
            <person name="Vrebalov J."/>
            <person name="Bart R.S."/>
            <person name="Amuge T."/>
            <person name="Ferguson M.E."/>
            <person name="Green R."/>
            <person name="Putnam N."/>
            <person name="Stites J."/>
            <person name="Rounsley S."/>
            <person name="Rokhsar D.S."/>
        </authorList>
    </citation>
    <scope>NUCLEOTIDE SEQUENCE [LARGE SCALE GENOMIC DNA]</scope>
    <source>
        <tissue evidence="9">Leaf</tissue>
    </source>
</reference>
<dbReference type="InterPro" id="IPR043128">
    <property type="entry name" value="Rev_trsase/Diguanyl_cyclase"/>
</dbReference>
<dbReference type="FunFam" id="3.30.70.270:FF:000020">
    <property type="entry name" value="Transposon Tf2-6 polyprotein-like Protein"/>
    <property type="match status" value="1"/>
</dbReference>
<evidence type="ECO:0008006" key="10">
    <source>
        <dbReference type="Google" id="ProtNLM"/>
    </source>
</evidence>
<evidence type="ECO:0000256" key="5">
    <source>
        <dbReference type="ARBA" id="ARBA00022801"/>
    </source>
</evidence>
<evidence type="ECO:0000259" key="8">
    <source>
        <dbReference type="Pfam" id="PF17917"/>
    </source>
</evidence>
<dbReference type="AlphaFoldDB" id="A0A2C9UQJ8"/>
<dbReference type="PANTHER" id="PTHR37984:SF5">
    <property type="entry name" value="PROTEIN NYNRIN-LIKE"/>
    <property type="match status" value="1"/>
</dbReference>
<dbReference type="FunFam" id="3.30.70.270:FF:000003">
    <property type="entry name" value="Transposon Ty3-G Gag-Pol polyprotein"/>
    <property type="match status" value="1"/>
</dbReference>
<keyword evidence="3" id="KW-0540">Nuclease</keyword>
<evidence type="ECO:0000256" key="2">
    <source>
        <dbReference type="ARBA" id="ARBA00022695"/>
    </source>
</evidence>
<gene>
    <name evidence="9" type="ORF">MANES_13G094100</name>
</gene>